<dbReference type="KEGG" id="xyk:GT347_17090"/>
<comment type="similarity">
    <text evidence="1">Belongs to the UPF0065 (bug) family.</text>
</comment>
<dbReference type="PANTHER" id="PTHR42928">
    <property type="entry name" value="TRICARBOXYLATE-BINDING PROTEIN"/>
    <property type="match status" value="1"/>
</dbReference>
<dbReference type="Gene3D" id="3.40.190.10">
    <property type="entry name" value="Periplasmic binding protein-like II"/>
    <property type="match status" value="1"/>
</dbReference>
<dbReference type="Proteomes" id="UP000464787">
    <property type="component" value="Chromosome"/>
</dbReference>
<dbReference type="AlphaFoldDB" id="A0A857J9W2"/>
<dbReference type="InterPro" id="IPR005064">
    <property type="entry name" value="BUG"/>
</dbReference>
<dbReference type="EMBL" id="CP047650">
    <property type="protein sequence ID" value="QHI99535.1"/>
    <property type="molecule type" value="Genomic_DNA"/>
</dbReference>
<dbReference type="InterPro" id="IPR042100">
    <property type="entry name" value="Bug_dom1"/>
</dbReference>
<feature type="signal peptide" evidence="2">
    <location>
        <begin position="1"/>
        <end position="22"/>
    </location>
</feature>
<keyword evidence="4" id="KW-1185">Reference proteome</keyword>
<dbReference type="Gene3D" id="3.40.190.150">
    <property type="entry name" value="Bordetella uptake gene, domain 1"/>
    <property type="match status" value="1"/>
</dbReference>
<dbReference type="CDD" id="cd07012">
    <property type="entry name" value="PBP2_Bug_TTT"/>
    <property type="match status" value="1"/>
</dbReference>
<dbReference type="RefSeq" id="WP_160553347.1">
    <property type="nucleotide sequence ID" value="NZ_CP047650.1"/>
</dbReference>
<organism evidence="3 4">
    <name type="scientific">Xylophilus rhododendri</name>
    <dbReference type="NCBI Taxonomy" id="2697032"/>
    <lineage>
        <taxon>Bacteria</taxon>
        <taxon>Pseudomonadati</taxon>
        <taxon>Pseudomonadota</taxon>
        <taxon>Betaproteobacteria</taxon>
        <taxon>Burkholderiales</taxon>
        <taxon>Xylophilus</taxon>
    </lineage>
</organism>
<reference evidence="3 4" key="1">
    <citation type="submission" date="2020-01" db="EMBL/GenBank/DDBJ databases">
        <title>Genome sequencing of strain KACC 21265.</title>
        <authorList>
            <person name="Heo J."/>
            <person name="Kim S.-J."/>
            <person name="Kim J.-S."/>
            <person name="Hong S.-B."/>
            <person name="Kwon S.-W."/>
        </authorList>
    </citation>
    <scope>NUCLEOTIDE SEQUENCE [LARGE SCALE GENOMIC DNA]</scope>
    <source>
        <strain evidence="3 4">KACC 21265</strain>
    </source>
</reference>
<dbReference type="SUPFAM" id="SSF53850">
    <property type="entry name" value="Periplasmic binding protein-like II"/>
    <property type="match status" value="1"/>
</dbReference>
<dbReference type="Pfam" id="PF03401">
    <property type="entry name" value="TctC"/>
    <property type="match status" value="1"/>
</dbReference>
<protein>
    <submittedName>
        <fullName evidence="3">Tripartite tricarboxylate transporter substrate binding protein</fullName>
    </submittedName>
</protein>
<keyword evidence="2" id="KW-0732">Signal</keyword>
<evidence type="ECO:0000256" key="1">
    <source>
        <dbReference type="ARBA" id="ARBA00006987"/>
    </source>
</evidence>
<gene>
    <name evidence="3" type="ORF">GT347_17090</name>
</gene>
<accession>A0A857J9W2</accession>
<evidence type="ECO:0000256" key="2">
    <source>
        <dbReference type="SAM" id="SignalP"/>
    </source>
</evidence>
<proteinExistence type="inferred from homology"/>
<dbReference type="PROSITE" id="PS51257">
    <property type="entry name" value="PROKAR_LIPOPROTEIN"/>
    <property type="match status" value="1"/>
</dbReference>
<dbReference type="PIRSF" id="PIRSF017082">
    <property type="entry name" value="YflP"/>
    <property type="match status" value="1"/>
</dbReference>
<feature type="chain" id="PRO_5032429362" evidence="2">
    <location>
        <begin position="23"/>
        <end position="325"/>
    </location>
</feature>
<name>A0A857J9W2_9BURK</name>
<evidence type="ECO:0000313" key="4">
    <source>
        <dbReference type="Proteomes" id="UP000464787"/>
    </source>
</evidence>
<sequence>MNFFHKIACAATMATIACTAFAQEAQYPAKTIRMLIPSTPGGGTDFIARTLSMKLAEANPGWTVVPDNRPGAAGTLGLGETVRSKPDGYELVIGQTANVSLAPWLMKLNFDPVKDLTPVALAVEAPMVLAVAENSPFKTWADVLAYAKANPNKPLNYGTSGTGSVAHVAAEQIQDKSGFKLQHVPYKGSSPALADLMGGHLDLAGTSLASALPMLQGGKIRALAVTSAKRATALPNVPALSELGYPGFAMVEWYGVFGPANLPAPIADKLNTEINKALQRQDVRSAILAQGQEPKPESRAAFAAMVKSDNQTSQAIISKAGIKLE</sequence>
<dbReference type="PANTHER" id="PTHR42928:SF5">
    <property type="entry name" value="BLR1237 PROTEIN"/>
    <property type="match status" value="1"/>
</dbReference>
<evidence type="ECO:0000313" key="3">
    <source>
        <dbReference type="EMBL" id="QHI99535.1"/>
    </source>
</evidence>